<dbReference type="EMBL" id="JNBS01000260">
    <property type="protein sequence ID" value="OQS07252.1"/>
    <property type="molecule type" value="Genomic_DNA"/>
</dbReference>
<keyword evidence="4" id="KW-1185">Reference proteome</keyword>
<reference evidence="3 4" key="1">
    <citation type="journal article" date="2014" name="Genome Biol. Evol.">
        <title>The secreted proteins of Achlya hypogyna and Thraustotheca clavata identify the ancestral oomycete secretome and reveal gene acquisitions by horizontal gene transfer.</title>
        <authorList>
            <person name="Misner I."/>
            <person name="Blouin N."/>
            <person name="Leonard G."/>
            <person name="Richards T.A."/>
            <person name="Lane C.E."/>
        </authorList>
    </citation>
    <scope>NUCLEOTIDE SEQUENCE [LARGE SCALE GENOMIC DNA]</scope>
    <source>
        <strain evidence="3 4">ATCC 34112</strain>
    </source>
</reference>
<keyword evidence="2" id="KW-0732">Signal</keyword>
<organism evidence="3 4">
    <name type="scientific">Thraustotheca clavata</name>
    <dbReference type="NCBI Taxonomy" id="74557"/>
    <lineage>
        <taxon>Eukaryota</taxon>
        <taxon>Sar</taxon>
        <taxon>Stramenopiles</taxon>
        <taxon>Oomycota</taxon>
        <taxon>Saprolegniomycetes</taxon>
        <taxon>Saprolegniales</taxon>
        <taxon>Achlyaceae</taxon>
        <taxon>Thraustotheca</taxon>
    </lineage>
</organism>
<evidence type="ECO:0000313" key="3">
    <source>
        <dbReference type="EMBL" id="OQS07252.1"/>
    </source>
</evidence>
<dbReference type="Gene3D" id="3.40.50.1110">
    <property type="entry name" value="SGNH hydrolase"/>
    <property type="match status" value="1"/>
</dbReference>
<dbReference type="AlphaFoldDB" id="A0A1W0AAC3"/>
<keyword evidence="1" id="KW-0378">Hydrolase</keyword>
<dbReference type="OrthoDB" id="62255at2759"/>
<evidence type="ECO:0000256" key="1">
    <source>
        <dbReference type="ARBA" id="ARBA00022801"/>
    </source>
</evidence>
<dbReference type="PANTHER" id="PTHR45648:SF22">
    <property type="entry name" value="GDSL LIPASE_ACYLHYDROLASE FAMILY PROTEIN (AFU_ORTHOLOGUE AFUA_4G14700)"/>
    <property type="match status" value="1"/>
</dbReference>
<dbReference type="Proteomes" id="UP000243217">
    <property type="component" value="Unassembled WGS sequence"/>
</dbReference>
<protein>
    <submittedName>
        <fullName evidence="3">PEP-CTERM putative exosortase interaction domain-containing protein</fullName>
    </submittedName>
</protein>
<feature type="chain" id="PRO_5013116941" evidence="2">
    <location>
        <begin position="16"/>
        <end position="296"/>
    </location>
</feature>
<dbReference type="InterPro" id="IPR001087">
    <property type="entry name" value="GDSL"/>
</dbReference>
<evidence type="ECO:0000256" key="2">
    <source>
        <dbReference type="SAM" id="SignalP"/>
    </source>
</evidence>
<gene>
    <name evidence="3" type="ORF">THRCLA_20193</name>
</gene>
<dbReference type="Pfam" id="PF00657">
    <property type="entry name" value="Lipase_GDSL"/>
    <property type="match status" value="1"/>
</dbReference>
<proteinExistence type="predicted"/>
<feature type="signal peptide" evidence="2">
    <location>
        <begin position="1"/>
        <end position="15"/>
    </location>
</feature>
<dbReference type="PANTHER" id="PTHR45648">
    <property type="entry name" value="GDSL LIPASE/ACYLHYDROLASE FAMILY PROTEIN (AFU_ORTHOLOGUE AFUA_4G14700)"/>
    <property type="match status" value="1"/>
</dbReference>
<dbReference type="InterPro" id="IPR036514">
    <property type="entry name" value="SGNH_hydro_sf"/>
</dbReference>
<dbReference type="InterPro" id="IPR051058">
    <property type="entry name" value="GDSL_Est/Lipase"/>
</dbReference>
<dbReference type="GO" id="GO:0016788">
    <property type="term" value="F:hydrolase activity, acting on ester bonds"/>
    <property type="evidence" value="ECO:0007669"/>
    <property type="project" value="InterPro"/>
</dbReference>
<dbReference type="CDD" id="cd01846">
    <property type="entry name" value="fatty_acyltransferase_like"/>
    <property type="match status" value="1"/>
</dbReference>
<dbReference type="SUPFAM" id="SSF52266">
    <property type="entry name" value="SGNH hydrolase"/>
    <property type="match status" value="1"/>
</dbReference>
<name>A0A1W0AAC3_9STRA</name>
<sequence length="296" mass="31933">MLALCSIALVLSVAADEHYSIKKIVNFGDSTSDVGNGAAVITKNNGPQIPSDAYYKGRFSNGPTYIENVAKELGAQLHSYSVGGATTSDALLQGWLGGKFGEPLRSNGDIIKVPGVDTQVKKYLSEPEPLDKNSILYTIWSGANDETDSKLQSSSLTASDFADAQYDLWVALAKAGAVNIMAVVPPPRSAFSLEYGLRMQTNAVVFSVEHWHVKFGLYELPALFAGLLLSPSHYGITHKLTEYCCESCFNGLPPTGNATICAKPDEYLAWDVVGHPTAHTHQIIAQDALKFIKAKY</sequence>
<evidence type="ECO:0000313" key="4">
    <source>
        <dbReference type="Proteomes" id="UP000243217"/>
    </source>
</evidence>
<comment type="caution">
    <text evidence="3">The sequence shown here is derived from an EMBL/GenBank/DDBJ whole genome shotgun (WGS) entry which is preliminary data.</text>
</comment>
<accession>A0A1W0AAC3</accession>